<dbReference type="Gene3D" id="1.25.40.20">
    <property type="entry name" value="Ankyrin repeat-containing domain"/>
    <property type="match status" value="1"/>
</dbReference>
<dbReference type="SMART" id="SM00248">
    <property type="entry name" value="ANK"/>
    <property type="match status" value="5"/>
</dbReference>
<evidence type="ECO:0000256" key="2">
    <source>
        <dbReference type="ARBA" id="ARBA00023043"/>
    </source>
</evidence>
<dbReference type="PROSITE" id="PS50088">
    <property type="entry name" value="ANK_REPEAT"/>
    <property type="match status" value="1"/>
</dbReference>
<gene>
    <name evidence="4" type="ORF">SteCoe_2904</name>
</gene>
<dbReference type="Pfam" id="PF12796">
    <property type="entry name" value="Ank_2"/>
    <property type="match status" value="1"/>
</dbReference>
<dbReference type="PANTHER" id="PTHR24198">
    <property type="entry name" value="ANKYRIN REPEAT AND PROTEIN KINASE DOMAIN-CONTAINING PROTEIN"/>
    <property type="match status" value="1"/>
</dbReference>
<dbReference type="AlphaFoldDB" id="A0A1R2CYD0"/>
<keyword evidence="2 3" id="KW-0040">ANK repeat</keyword>
<organism evidence="4 5">
    <name type="scientific">Stentor coeruleus</name>
    <dbReference type="NCBI Taxonomy" id="5963"/>
    <lineage>
        <taxon>Eukaryota</taxon>
        <taxon>Sar</taxon>
        <taxon>Alveolata</taxon>
        <taxon>Ciliophora</taxon>
        <taxon>Postciliodesmatophora</taxon>
        <taxon>Heterotrichea</taxon>
        <taxon>Heterotrichida</taxon>
        <taxon>Stentoridae</taxon>
        <taxon>Stentor</taxon>
    </lineage>
</organism>
<reference evidence="4 5" key="1">
    <citation type="submission" date="2016-11" db="EMBL/GenBank/DDBJ databases">
        <title>The macronuclear genome of Stentor coeruleus: a giant cell with tiny introns.</title>
        <authorList>
            <person name="Slabodnick M."/>
            <person name="Ruby J.G."/>
            <person name="Reiff S.B."/>
            <person name="Swart E.C."/>
            <person name="Gosai S."/>
            <person name="Prabakaran S."/>
            <person name="Witkowska E."/>
            <person name="Larue G.E."/>
            <person name="Fisher S."/>
            <person name="Freeman R.M."/>
            <person name="Gunawardena J."/>
            <person name="Chu W."/>
            <person name="Stover N.A."/>
            <person name="Gregory B.D."/>
            <person name="Nowacki M."/>
            <person name="Derisi J."/>
            <person name="Roy S.W."/>
            <person name="Marshall W.F."/>
            <person name="Sood P."/>
        </authorList>
    </citation>
    <scope>NUCLEOTIDE SEQUENCE [LARGE SCALE GENOMIC DNA]</scope>
    <source>
        <strain evidence="4">WM001</strain>
    </source>
</reference>
<proteinExistence type="predicted"/>
<evidence type="ECO:0000256" key="1">
    <source>
        <dbReference type="ARBA" id="ARBA00022737"/>
    </source>
</evidence>
<evidence type="ECO:0000313" key="5">
    <source>
        <dbReference type="Proteomes" id="UP000187209"/>
    </source>
</evidence>
<evidence type="ECO:0000313" key="4">
    <source>
        <dbReference type="EMBL" id="OMJ93990.1"/>
    </source>
</evidence>
<evidence type="ECO:0000256" key="3">
    <source>
        <dbReference type="PROSITE-ProRule" id="PRU00023"/>
    </source>
</evidence>
<dbReference type="Proteomes" id="UP000187209">
    <property type="component" value="Unassembled WGS sequence"/>
</dbReference>
<sequence length="341" mass="39355">MKKYTKLDENIREVLLSASLKKFKKLKLRKNGVYGREKKNILHLLCKYKCFNIIKYLIDKSKALIKSLTKHKNSVLHYSAESGDLRSIIYLLKKEPSLLNTLNQKNQSPLHLASKNAHEDVCIFLIKKGAEVNIQDKYGWAVGHWAAANKMLDLLNFLKTTNYNFSLENNRKENILHCATWSGSITCFEFAFDYCSIHSASKKGTIGIYCKGNWELLAHILDRKYIKPRSIEKCLYSIGTPLEIFKHFNIEARLSEVLAYDRSDILDWMFKSQGLSIGNLYYLIYNSHVPQPKCRKWLVKTWSWEKSKGLLYAYTYGNGAIKKISVGIVRDILGLLVGKIQ</sequence>
<comment type="caution">
    <text evidence="4">The sequence shown here is derived from an EMBL/GenBank/DDBJ whole genome shotgun (WGS) entry which is preliminary data.</text>
</comment>
<keyword evidence="1" id="KW-0677">Repeat</keyword>
<name>A0A1R2CYD0_9CILI</name>
<dbReference type="OrthoDB" id="10264606at2759"/>
<accession>A0A1R2CYD0</accession>
<feature type="repeat" description="ANK" evidence="3">
    <location>
        <begin position="105"/>
        <end position="137"/>
    </location>
</feature>
<dbReference type="PROSITE" id="PS50297">
    <property type="entry name" value="ANK_REP_REGION"/>
    <property type="match status" value="1"/>
</dbReference>
<keyword evidence="5" id="KW-1185">Reference proteome</keyword>
<protein>
    <submittedName>
        <fullName evidence="4">Uncharacterized protein</fullName>
    </submittedName>
</protein>
<dbReference type="PANTHER" id="PTHR24198:SF165">
    <property type="entry name" value="ANKYRIN REPEAT-CONTAINING PROTEIN-RELATED"/>
    <property type="match status" value="1"/>
</dbReference>
<dbReference type="EMBL" id="MPUH01000033">
    <property type="protein sequence ID" value="OMJ93990.1"/>
    <property type="molecule type" value="Genomic_DNA"/>
</dbReference>
<dbReference type="SUPFAM" id="SSF48403">
    <property type="entry name" value="Ankyrin repeat"/>
    <property type="match status" value="1"/>
</dbReference>
<dbReference type="InterPro" id="IPR036770">
    <property type="entry name" value="Ankyrin_rpt-contain_sf"/>
</dbReference>
<dbReference type="InterPro" id="IPR002110">
    <property type="entry name" value="Ankyrin_rpt"/>
</dbReference>